<gene>
    <name evidence="9" type="ORF">SAMN02745130_01250</name>
</gene>
<proteinExistence type="inferred from homology"/>
<dbReference type="Pfam" id="PF03349">
    <property type="entry name" value="Toluene_X"/>
    <property type="match status" value="1"/>
</dbReference>
<dbReference type="GO" id="GO:0015483">
    <property type="term" value="F:long-chain fatty acid transporting porin activity"/>
    <property type="evidence" value="ECO:0007669"/>
    <property type="project" value="TreeGrafter"/>
</dbReference>
<reference evidence="9 10" key="1">
    <citation type="submission" date="2017-02" db="EMBL/GenBank/DDBJ databases">
        <authorList>
            <person name="Peterson S.W."/>
        </authorList>
    </citation>
    <scope>NUCLEOTIDE SEQUENCE [LARGE SCALE GENOMIC DNA]</scope>
    <source>
        <strain evidence="9 10">ATCC 49788</strain>
    </source>
</reference>
<comment type="subcellular location">
    <subcellularLocation>
        <location evidence="1">Cell outer membrane</location>
        <topology evidence="1">Multi-pass membrane protein</topology>
    </subcellularLocation>
</comment>
<evidence type="ECO:0000256" key="2">
    <source>
        <dbReference type="ARBA" id="ARBA00008163"/>
    </source>
</evidence>
<dbReference type="GO" id="GO:0009279">
    <property type="term" value="C:cell outer membrane"/>
    <property type="evidence" value="ECO:0007669"/>
    <property type="project" value="UniProtKB-SubCell"/>
</dbReference>
<evidence type="ECO:0000256" key="5">
    <source>
        <dbReference type="ARBA" id="ARBA00022729"/>
    </source>
</evidence>
<dbReference type="AlphaFoldDB" id="A0A1T4W8J4"/>
<keyword evidence="3" id="KW-1134">Transmembrane beta strand</keyword>
<evidence type="ECO:0000313" key="9">
    <source>
        <dbReference type="EMBL" id="SKA73600.1"/>
    </source>
</evidence>
<evidence type="ECO:0000256" key="1">
    <source>
        <dbReference type="ARBA" id="ARBA00004571"/>
    </source>
</evidence>
<evidence type="ECO:0000256" key="7">
    <source>
        <dbReference type="ARBA" id="ARBA00023237"/>
    </source>
</evidence>
<keyword evidence="10" id="KW-1185">Reference proteome</keyword>
<dbReference type="InterPro" id="IPR005017">
    <property type="entry name" value="OMPP1/FadL/TodX"/>
</dbReference>
<dbReference type="OrthoDB" id="19849at2"/>
<feature type="chain" id="PRO_5013386836" evidence="8">
    <location>
        <begin position="27"/>
        <end position="419"/>
    </location>
</feature>
<keyword evidence="4" id="KW-0812">Transmembrane</keyword>
<organism evidence="9 10">
    <name type="scientific">Thiothrix eikelboomii</name>
    <dbReference type="NCBI Taxonomy" id="92487"/>
    <lineage>
        <taxon>Bacteria</taxon>
        <taxon>Pseudomonadati</taxon>
        <taxon>Pseudomonadota</taxon>
        <taxon>Gammaproteobacteria</taxon>
        <taxon>Thiotrichales</taxon>
        <taxon>Thiotrichaceae</taxon>
        <taxon>Thiothrix</taxon>
    </lineage>
</organism>
<evidence type="ECO:0000256" key="6">
    <source>
        <dbReference type="ARBA" id="ARBA00023136"/>
    </source>
</evidence>
<keyword evidence="7" id="KW-0998">Cell outer membrane</keyword>
<feature type="signal peptide" evidence="8">
    <location>
        <begin position="1"/>
        <end position="26"/>
    </location>
</feature>
<dbReference type="EMBL" id="FUYB01000004">
    <property type="protein sequence ID" value="SKA73600.1"/>
    <property type="molecule type" value="Genomic_DNA"/>
</dbReference>
<protein>
    <submittedName>
        <fullName evidence="9">Long-chain fatty acid transport protein</fullName>
    </submittedName>
</protein>
<name>A0A1T4W8J4_9GAMM</name>
<keyword evidence="5 8" id="KW-0732">Signal</keyword>
<dbReference type="PANTHER" id="PTHR35093:SF8">
    <property type="entry name" value="OUTER MEMBRANE PROTEIN NMB0088-RELATED"/>
    <property type="match status" value="1"/>
</dbReference>
<evidence type="ECO:0000256" key="8">
    <source>
        <dbReference type="SAM" id="SignalP"/>
    </source>
</evidence>
<accession>A0A1T4W8J4</accession>
<dbReference type="SUPFAM" id="SSF56935">
    <property type="entry name" value="Porins"/>
    <property type="match status" value="1"/>
</dbReference>
<dbReference type="RefSeq" id="WP_078921723.1">
    <property type="nucleotide sequence ID" value="NZ_FUYB01000004.1"/>
</dbReference>
<evidence type="ECO:0000313" key="10">
    <source>
        <dbReference type="Proteomes" id="UP000190460"/>
    </source>
</evidence>
<evidence type="ECO:0000256" key="3">
    <source>
        <dbReference type="ARBA" id="ARBA00022452"/>
    </source>
</evidence>
<dbReference type="Gene3D" id="2.40.160.60">
    <property type="entry name" value="Outer membrane protein transport protein (OMPP1/FadL/TodX)"/>
    <property type="match status" value="1"/>
</dbReference>
<sequence>MHASVLRLSLLSTAILLSFTTIPAFATNGLAPIGLGTEHRSLGGAGTGYAANTSSIASNPAATSFVADGYDVGLEVFQPKRSATFNGKAFGMPADVTYDGNGKQNFFIPEISYKRSLKQFDFGVAVYGNGGMNTSYEKNPNFGIGKAGVDYQQLFVAPTLSYKLNEHHAIGVSANLVYHKFKAEGLHNFDNAQFSANPGHVTNNGYDSSTGIGASIGWQGKIAPSLSLGVAYRSKVSMGKLDQYSGLFANAGEFDVPAALSVGFAWQAAPNTLVVGDVQRVNYTDLAAIGNSSHKPVQFGGKDGPGFGWKDVTTVKLGLKQQVTPQMAMMIGYNKGTNPVKSSETTLNVLAPGVVEQHLTLGAEWQLTPKSSLIASFTHAFENETKGDTTVPPPGPVPLDAYNLKMKQNAIGISYSHQF</sequence>
<dbReference type="Proteomes" id="UP000190460">
    <property type="component" value="Unassembled WGS sequence"/>
</dbReference>
<dbReference type="PANTHER" id="PTHR35093">
    <property type="entry name" value="OUTER MEMBRANE PROTEIN NMB0088-RELATED"/>
    <property type="match status" value="1"/>
</dbReference>
<evidence type="ECO:0000256" key="4">
    <source>
        <dbReference type="ARBA" id="ARBA00022692"/>
    </source>
</evidence>
<comment type="similarity">
    <text evidence="2">Belongs to the OmpP1/FadL family.</text>
</comment>
<dbReference type="STRING" id="92487.SAMN02745130_01250"/>
<keyword evidence="6" id="KW-0472">Membrane</keyword>